<comment type="similarity">
    <text evidence="1">Belongs to the protein kinase superfamily. ADCK protein kinase family.</text>
</comment>
<dbReference type="Pfam" id="PF03109">
    <property type="entry name" value="ABC1"/>
    <property type="match status" value="1"/>
</dbReference>
<dbReference type="GO" id="GO:0005524">
    <property type="term" value="F:ATP binding"/>
    <property type="evidence" value="ECO:0007669"/>
    <property type="project" value="InterPro"/>
</dbReference>
<dbReference type="InterPro" id="IPR011009">
    <property type="entry name" value="Kinase-like_dom_sf"/>
</dbReference>
<evidence type="ECO:0000259" key="3">
    <source>
        <dbReference type="PROSITE" id="PS50011"/>
    </source>
</evidence>
<reference evidence="4 5" key="1">
    <citation type="submission" date="2018-07" db="EMBL/GenBank/DDBJ databases">
        <title>The complete nuclear genome of the prasinophyte Chloropicon primus (CCMP1205).</title>
        <authorList>
            <person name="Pombert J.-F."/>
            <person name="Otis C."/>
            <person name="Turmel M."/>
            <person name="Lemieux C."/>
        </authorList>
    </citation>
    <scope>NUCLEOTIDE SEQUENCE [LARGE SCALE GENOMIC DNA]</scope>
    <source>
        <strain evidence="4 5">CCMP1205</strain>
    </source>
</reference>
<gene>
    <name evidence="4" type="ORF">A3770_11p61280</name>
</gene>
<dbReference type="Gene3D" id="1.10.510.10">
    <property type="entry name" value="Transferase(Phosphotransferase) domain 1"/>
    <property type="match status" value="1"/>
</dbReference>
<accession>A0A5B8MVW5</accession>
<sequence>MQGGQEVERKRKTGRGRRGGKGGRKRGSRVLEVGLGLGRILVKRHQGNEEQVRLEIFRLGPVFHKLGQLLGTRPDVVGSGWAATLAPLQDRAFPFPFQEVEEELSMFQFFDETGAEAEDPPRPVGVGSLGQVYRVAPRTGGKHMALKVQRPGALESVRLDCELLQGFVDNMKLRSTLFAEIVDRVTQALLAELDYAQEARNTREFAAVMNEVPEVVVPLPVERYCGERTLAMEWVEGRTPAQLLEAGDKEGLRRLTELAIKSTMAQLLSTNVLHGDPHGGNLMLSPEGKLVYLDFGVLCRITEKKARGLLVMSAHMVNQEWTGLASALKDMEVVGDDTDQAVLGLDFAKELRGCMDQQAINSAMMKLGVKYKFRFPSYYMLLARALAPIEGYGKAADPDFDVMNASYPYVMERLSSADRRKLAEELGSGPSLSLLLKSLLRSIVLAVAAIRRSLKRLLCFFLPRRSA</sequence>
<name>A0A5B8MVW5_9CHLO</name>
<organism evidence="4 5">
    <name type="scientific">Chloropicon primus</name>
    <dbReference type="NCBI Taxonomy" id="1764295"/>
    <lineage>
        <taxon>Eukaryota</taxon>
        <taxon>Viridiplantae</taxon>
        <taxon>Chlorophyta</taxon>
        <taxon>Chloropicophyceae</taxon>
        <taxon>Chloropicales</taxon>
        <taxon>Chloropicaceae</taxon>
        <taxon>Chloropicon</taxon>
    </lineage>
</organism>
<dbReference type="SUPFAM" id="SSF56112">
    <property type="entry name" value="Protein kinase-like (PK-like)"/>
    <property type="match status" value="1"/>
</dbReference>
<evidence type="ECO:0000313" key="5">
    <source>
        <dbReference type="Proteomes" id="UP000316726"/>
    </source>
</evidence>
<evidence type="ECO:0000313" key="4">
    <source>
        <dbReference type="EMBL" id="QDZ23610.1"/>
    </source>
</evidence>
<dbReference type="AlphaFoldDB" id="A0A5B8MVW5"/>
<dbReference type="CDD" id="cd05121">
    <property type="entry name" value="ABC1_ADCK3-like"/>
    <property type="match status" value="1"/>
</dbReference>
<dbReference type="EMBL" id="CP031044">
    <property type="protein sequence ID" value="QDZ23610.1"/>
    <property type="molecule type" value="Genomic_DNA"/>
</dbReference>
<evidence type="ECO:0000256" key="1">
    <source>
        <dbReference type="ARBA" id="ARBA00009670"/>
    </source>
</evidence>
<feature type="domain" description="Protein kinase" evidence="3">
    <location>
        <begin position="118"/>
        <end position="462"/>
    </location>
</feature>
<dbReference type="GO" id="GO:0004672">
    <property type="term" value="F:protein kinase activity"/>
    <property type="evidence" value="ECO:0007669"/>
    <property type="project" value="InterPro"/>
</dbReference>
<dbReference type="InterPro" id="IPR000719">
    <property type="entry name" value="Prot_kinase_dom"/>
</dbReference>
<keyword evidence="5" id="KW-1185">Reference proteome</keyword>
<dbReference type="PROSITE" id="PS50011">
    <property type="entry name" value="PROTEIN_KINASE_DOM"/>
    <property type="match status" value="1"/>
</dbReference>
<dbReference type="Proteomes" id="UP000316726">
    <property type="component" value="Chromosome 11"/>
</dbReference>
<dbReference type="PANTHER" id="PTHR10566:SF123">
    <property type="entry name" value="PROTEIN KINASE SUPERFAMILY PROTEIN"/>
    <property type="match status" value="1"/>
</dbReference>
<proteinExistence type="inferred from homology"/>
<dbReference type="STRING" id="1764295.A0A5B8MVW5"/>
<feature type="region of interest" description="Disordered" evidence="2">
    <location>
        <begin position="1"/>
        <end position="26"/>
    </location>
</feature>
<dbReference type="OrthoDB" id="427480at2759"/>
<dbReference type="PANTHER" id="PTHR10566">
    <property type="entry name" value="CHAPERONE-ACTIVITY OF BC1 COMPLEX CABC1 -RELATED"/>
    <property type="match status" value="1"/>
</dbReference>
<dbReference type="InterPro" id="IPR050154">
    <property type="entry name" value="UbiB_kinase"/>
</dbReference>
<protein>
    <submittedName>
        <fullName evidence="4">ABC1 domain-containing protein</fullName>
    </submittedName>
</protein>
<feature type="compositionally biased region" description="Basic residues" evidence="2">
    <location>
        <begin position="10"/>
        <end position="26"/>
    </location>
</feature>
<evidence type="ECO:0000256" key="2">
    <source>
        <dbReference type="SAM" id="MobiDB-lite"/>
    </source>
</evidence>
<dbReference type="InterPro" id="IPR004147">
    <property type="entry name" value="ABC1_dom"/>
</dbReference>
<dbReference type="SMART" id="SM00220">
    <property type="entry name" value="S_TKc"/>
    <property type="match status" value="1"/>
</dbReference>